<proteinExistence type="predicted"/>
<keyword evidence="2" id="KW-1185">Reference proteome</keyword>
<dbReference type="Proteomes" id="UP000076881">
    <property type="component" value="Unassembled WGS sequence"/>
</dbReference>
<comment type="caution">
    <text evidence="1">The sequence shown here is derived from an EMBL/GenBank/DDBJ whole genome shotgun (WGS) entry which is preliminary data.</text>
</comment>
<dbReference type="STRING" id="1081108.A0A168H5U1"/>
<reference evidence="1 2" key="1">
    <citation type="journal article" date="2016" name="Genome Biol. Evol.">
        <title>Divergent and convergent evolution of fungal pathogenicity.</title>
        <authorList>
            <person name="Shang Y."/>
            <person name="Xiao G."/>
            <person name="Zheng P."/>
            <person name="Cen K."/>
            <person name="Zhan S."/>
            <person name="Wang C."/>
        </authorList>
    </citation>
    <scope>NUCLEOTIDE SEQUENCE [LARGE SCALE GENOMIC DNA]</scope>
    <source>
        <strain evidence="1 2">RCEF 1005</strain>
    </source>
</reference>
<evidence type="ECO:0000313" key="2">
    <source>
        <dbReference type="Proteomes" id="UP000076881"/>
    </source>
</evidence>
<gene>
    <name evidence="1" type="ORF">LEL_04164</name>
</gene>
<dbReference type="EMBL" id="AZHF01000003">
    <property type="protein sequence ID" value="OAA77341.1"/>
    <property type="molecule type" value="Genomic_DNA"/>
</dbReference>
<protein>
    <submittedName>
        <fullName evidence="1">Uncharacterized protein</fullName>
    </submittedName>
</protein>
<dbReference type="AlphaFoldDB" id="A0A168H5U1"/>
<organism evidence="1 2">
    <name type="scientific">Akanthomyces lecanii RCEF 1005</name>
    <dbReference type="NCBI Taxonomy" id="1081108"/>
    <lineage>
        <taxon>Eukaryota</taxon>
        <taxon>Fungi</taxon>
        <taxon>Dikarya</taxon>
        <taxon>Ascomycota</taxon>
        <taxon>Pezizomycotina</taxon>
        <taxon>Sordariomycetes</taxon>
        <taxon>Hypocreomycetidae</taxon>
        <taxon>Hypocreales</taxon>
        <taxon>Cordycipitaceae</taxon>
        <taxon>Akanthomyces</taxon>
        <taxon>Cordyceps confragosa</taxon>
    </lineage>
</organism>
<sequence length="126" mass="14592">MTLVEYQAGLRRVPDDKIFPRMPPDARLTVAPSTVNDCSFFLKRTGLDNHDSGEFWHGGPPCHEVLVNEVLTMEKLAQHPRPSIVRYHGRRVRRGRITGFYLEQLHQTLHEYAQTHAFAHIDKESF</sequence>
<accession>A0A168H5U1</accession>
<evidence type="ECO:0000313" key="1">
    <source>
        <dbReference type="EMBL" id="OAA77341.1"/>
    </source>
</evidence>
<dbReference type="OrthoDB" id="4864377at2759"/>
<name>A0A168H5U1_CORDF</name>